<dbReference type="Pfam" id="PF00534">
    <property type="entry name" value="Glycos_transf_1"/>
    <property type="match status" value="1"/>
</dbReference>
<dbReference type="CDD" id="cd03794">
    <property type="entry name" value="GT4_WbuB-like"/>
    <property type="match status" value="1"/>
</dbReference>
<dbReference type="Pfam" id="PF13439">
    <property type="entry name" value="Glyco_transf_4"/>
    <property type="match status" value="1"/>
</dbReference>
<dbReference type="InterPro" id="IPR050194">
    <property type="entry name" value="Glycosyltransferase_grp1"/>
</dbReference>
<dbReference type="GO" id="GO:0016758">
    <property type="term" value="F:hexosyltransferase activity"/>
    <property type="evidence" value="ECO:0007669"/>
    <property type="project" value="TreeGrafter"/>
</dbReference>
<feature type="domain" description="Glycosyl transferase family 1" evidence="1">
    <location>
        <begin position="182"/>
        <end position="343"/>
    </location>
</feature>
<dbReference type="AlphaFoldDB" id="A0A927FVB7"/>
<evidence type="ECO:0000313" key="4">
    <source>
        <dbReference type="Proteomes" id="UP000654108"/>
    </source>
</evidence>
<dbReference type="InterPro" id="IPR001296">
    <property type="entry name" value="Glyco_trans_1"/>
</dbReference>
<dbReference type="EMBL" id="JACYFU010000002">
    <property type="protein sequence ID" value="MBD8066012.1"/>
    <property type="molecule type" value="Genomic_DNA"/>
</dbReference>
<keyword evidence="4" id="KW-1185">Reference proteome</keyword>
<reference evidence="3" key="1">
    <citation type="submission" date="2020-09" db="EMBL/GenBank/DDBJ databases">
        <title>Genome seq and assembly of Devosia sp.</title>
        <authorList>
            <person name="Chhetri G."/>
        </authorList>
    </citation>
    <scope>NUCLEOTIDE SEQUENCE</scope>
    <source>
        <strain evidence="3">PTR5</strain>
    </source>
</reference>
<name>A0A927FVB7_9HYPH</name>
<comment type="caution">
    <text evidence="3">The sequence shown here is derived from an EMBL/GenBank/DDBJ whole genome shotgun (WGS) entry which is preliminary data.</text>
</comment>
<proteinExistence type="predicted"/>
<dbReference type="PANTHER" id="PTHR45947:SF3">
    <property type="entry name" value="SULFOQUINOVOSYL TRANSFERASE SQD2"/>
    <property type="match status" value="1"/>
</dbReference>
<evidence type="ECO:0000313" key="3">
    <source>
        <dbReference type="EMBL" id="MBD8066012.1"/>
    </source>
</evidence>
<sequence>MRCLHIATLHPRHDSRILTKECVSLARAGHDVTLLVGDGVGEEQLGNVKILDMGLPRGKLASRVVPMWRAMRHVRRTTPDIVHFHDPMFLPFAIMLAIMRVRVIYDVHEDYPRQVMTWRFGWPIRYTASVVYGLLEWLGGFAFSKIVAVTPTIADRFPPAKTILVRNFPLLDELHAPDPTPMAERPEEFTYVGSITEERNIFGMIEAVARVPGRRARLRLAGDFSSAEIKEQAQKMPEWASVTFEGWASRAQVAAILADGRAGLVVLKPVPHEMVTLPIKLFEYMAAGMPVIASDFPLWRDIVEEAQCGVLVDPTRVDDLVRAMQSVLEDPAEAQAMGARGRRAVVDKYNWDFEAVRLIDCYRTIGSASRSA</sequence>
<dbReference type="PANTHER" id="PTHR45947">
    <property type="entry name" value="SULFOQUINOVOSYL TRANSFERASE SQD2"/>
    <property type="match status" value="1"/>
</dbReference>
<dbReference type="Proteomes" id="UP000654108">
    <property type="component" value="Unassembled WGS sequence"/>
</dbReference>
<gene>
    <name evidence="3" type="ORF">IC608_11065</name>
</gene>
<dbReference type="SUPFAM" id="SSF53756">
    <property type="entry name" value="UDP-Glycosyltransferase/glycogen phosphorylase"/>
    <property type="match status" value="1"/>
</dbReference>
<feature type="domain" description="Glycosyltransferase subfamily 4-like N-terminal" evidence="2">
    <location>
        <begin position="24"/>
        <end position="156"/>
    </location>
</feature>
<protein>
    <submittedName>
        <fullName evidence="3">Glycosyltransferase family 4 protein</fullName>
    </submittedName>
</protein>
<evidence type="ECO:0000259" key="2">
    <source>
        <dbReference type="Pfam" id="PF13439"/>
    </source>
</evidence>
<dbReference type="InterPro" id="IPR028098">
    <property type="entry name" value="Glyco_trans_4-like_N"/>
</dbReference>
<accession>A0A927FVB7</accession>
<organism evidence="3 4">
    <name type="scientific">Devosia oryzisoli</name>
    <dbReference type="NCBI Taxonomy" id="2774138"/>
    <lineage>
        <taxon>Bacteria</taxon>
        <taxon>Pseudomonadati</taxon>
        <taxon>Pseudomonadota</taxon>
        <taxon>Alphaproteobacteria</taxon>
        <taxon>Hyphomicrobiales</taxon>
        <taxon>Devosiaceae</taxon>
        <taxon>Devosia</taxon>
    </lineage>
</organism>
<dbReference type="Gene3D" id="3.40.50.2000">
    <property type="entry name" value="Glycogen Phosphorylase B"/>
    <property type="match status" value="2"/>
</dbReference>
<evidence type="ECO:0000259" key="1">
    <source>
        <dbReference type="Pfam" id="PF00534"/>
    </source>
</evidence>
<dbReference type="RefSeq" id="WP_191775273.1">
    <property type="nucleotide sequence ID" value="NZ_JACYFU010000002.1"/>
</dbReference>